<accession>A0A565C7B0</accession>
<dbReference type="AlphaFoldDB" id="A0A565C7B0"/>
<evidence type="ECO:0000313" key="1">
    <source>
        <dbReference type="EMBL" id="VVB09539.1"/>
    </source>
</evidence>
<name>A0A565C7B0_9BRAS</name>
<reference evidence="1" key="1">
    <citation type="submission" date="2019-07" db="EMBL/GenBank/DDBJ databases">
        <authorList>
            <person name="Dittberner H."/>
        </authorList>
    </citation>
    <scope>NUCLEOTIDE SEQUENCE [LARGE SCALE GENOMIC DNA]</scope>
</reference>
<gene>
    <name evidence="1" type="ORF">ANE_LOCUS19983</name>
</gene>
<comment type="caution">
    <text evidence="1">The sequence shown here is derived from an EMBL/GenBank/DDBJ whole genome shotgun (WGS) entry which is preliminary data.</text>
</comment>
<dbReference type="EMBL" id="CABITT030000006">
    <property type="protein sequence ID" value="VVB09539.1"/>
    <property type="molecule type" value="Genomic_DNA"/>
</dbReference>
<proteinExistence type="predicted"/>
<organism evidence="1 2">
    <name type="scientific">Arabis nemorensis</name>
    <dbReference type="NCBI Taxonomy" id="586526"/>
    <lineage>
        <taxon>Eukaryota</taxon>
        <taxon>Viridiplantae</taxon>
        <taxon>Streptophyta</taxon>
        <taxon>Embryophyta</taxon>
        <taxon>Tracheophyta</taxon>
        <taxon>Spermatophyta</taxon>
        <taxon>Magnoliopsida</taxon>
        <taxon>eudicotyledons</taxon>
        <taxon>Gunneridae</taxon>
        <taxon>Pentapetalae</taxon>
        <taxon>rosids</taxon>
        <taxon>malvids</taxon>
        <taxon>Brassicales</taxon>
        <taxon>Brassicaceae</taxon>
        <taxon>Arabideae</taxon>
        <taxon>Arabis</taxon>
    </lineage>
</organism>
<protein>
    <submittedName>
        <fullName evidence="1">Uncharacterized protein</fullName>
    </submittedName>
</protein>
<sequence length="112" mass="13336">MEEYWKRETKRGGSRVFNVPEHELGSIQVKWLEFHQSQEVNVMYQGTIQQYLRRLQELGVHDLKVNKGDGETHAEMYKHLFRYPPLLFAAEAHLIEYGDKTCGKIFLRCRPR</sequence>
<evidence type="ECO:0000313" key="2">
    <source>
        <dbReference type="Proteomes" id="UP000489600"/>
    </source>
</evidence>
<keyword evidence="2" id="KW-1185">Reference proteome</keyword>
<dbReference type="Proteomes" id="UP000489600">
    <property type="component" value="Unassembled WGS sequence"/>
</dbReference>